<dbReference type="GO" id="GO:0042781">
    <property type="term" value="F:3'-tRNA processing endoribonuclease activity"/>
    <property type="evidence" value="ECO:0007669"/>
    <property type="project" value="TreeGrafter"/>
</dbReference>
<proteinExistence type="predicted"/>
<reference evidence="2 3" key="1">
    <citation type="submission" date="2006-02" db="EMBL/GenBank/DDBJ databases">
        <authorList>
            <person name="Waterbury J."/>
            <person name="Ferriera S."/>
            <person name="Johnson J."/>
            <person name="Kravitz S."/>
            <person name="Halpern A."/>
            <person name="Remington K."/>
            <person name="Beeson K."/>
            <person name="Tran B."/>
            <person name="Rogers Y.-H."/>
            <person name="Friedman R."/>
            <person name="Venter J.C."/>
        </authorList>
    </citation>
    <scope>NUCLEOTIDE SEQUENCE [LARGE SCALE GENOMIC DNA]</scope>
    <source>
        <strain evidence="2 3">Nb-231</strain>
    </source>
</reference>
<dbReference type="Gene3D" id="3.60.15.10">
    <property type="entry name" value="Ribonuclease Z/Hydroxyacylglutathione hydrolase-like"/>
    <property type="match status" value="1"/>
</dbReference>
<feature type="domain" description="AAA+ ATPase" evidence="1">
    <location>
        <begin position="24"/>
        <end position="216"/>
    </location>
</feature>
<dbReference type="InterPro" id="IPR003593">
    <property type="entry name" value="AAA+_ATPase"/>
</dbReference>
<dbReference type="AlphaFoldDB" id="A4BPY8"/>
<dbReference type="eggNOG" id="COG1234">
    <property type="taxonomic scope" value="Bacteria"/>
</dbReference>
<dbReference type="RefSeq" id="WP_005000100.1">
    <property type="nucleotide sequence ID" value="NZ_CH672427.1"/>
</dbReference>
<dbReference type="EMBL" id="AAOF01000004">
    <property type="protein sequence ID" value="EAR22143.1"/>
    <property type="molecule type" value="Genomic_DNA"/>
</dbReference>
<dbReference type="HOGENOM" id="CLU_421993_0_0_6"/>
<dbReference type="SMART" id="SM00382">
    <property type="entry name" value="AAA"/>
    <property type="match status" value="1"/>
</dbReference>
<dbReference type="Gene3D" id="3.40.50.300">
    <property type="entry name" value="P-loop containing nucleotide triphosphate hydrolases"/>
    <property type="match status" value="1"/>
</dbReference>
<dbReference type="InterPro" id="IPR001279">
    <property type="entry name" value="Metallo-B-lactamas"/>
</dbReference>
<dbReference type="SUPFAM" id="SSF56281">
    <property type="entry name" value="Metallo-hydrolase/oxidoreductase"/>
    <property type="match status" value="1"/>
</dbReference>
<comment type="caution">
    <text evidence="2">The sequence shown here is derived from an EMBL/GenBank/DDBJ whole genome shotgun (WGS) entry which is preliminary data.</text>
</comment>
<evidence type="ECO:0000313" key="3">
    <source>
        <dbReference type="Proteomes" id="UP000003374"/>
    </source>
</evidence>
<protein>
    <submittedName>
        <fullName evidence="2">Ribonuclease Z</fullName>
    </submittedName>
</protein>
<sequence length="654" mass="70637">MSNAFSEAFPGITFEALLKRMRGSDARVLIVGASGIGKTTLVGQLCRALYERGCVAGCLSADVGSPGFGVPGAVNLAQWGGDEGWRLLDLEAVCSLDAARFRLPLITATVRLLARQKAPVRVLDAPGLMRGVPAAELLEALVQRGGVDLVVALVDGEAGLLLVRELSALSVEVRQLDAGQRAHRPRQLARAINRTQLWNAYLANALECAIDLERLPVVGTPPPIEVPAAWHGRQVGLGDGDGTRDLAEIIALEGRRLRLRARSASRAPSHVLVRDAVRNDNGYLVTARPFVRAASQVRPPPDVMPFVATARGADAAAVVRVGPAFATLVNGVFGDPLLHLRLRQERRSLLFDLGDSGRLPARIAHQVTDVFITHAHFDHIGGFLWLLRSRLGVFPVCRLYGPPGLMGHIEGLLRGILWDRIGARAPHFEVAELHGDRLLRWHLRAGQAASEYLGEMPSSAGLLREEPGFSVSGITLDHGTPVLAFAFELPRQVHIRKSRLRASGLSPGPWLMALKAAARVGDRQRVIRLPNGARKAAGLLLDDMGRIAPVIKLVYATDFGDTRSNRALLTQFADQSQAFFCEASFLEVDRGRALRTGHLTARACGEIAAGAAVARLVPFHFSRRYENNPHAVYAEVEAACSRFGGTTRSVAKVD</sequence>
<organism evidence="2 3">
    <name type="scientific">Nitrococcus mobilis Nb-231</name>
    <dbReference type="NCBI Taxonomy" id="314278"/>
    <lineage>
        <taxon>Bacteria</taxon>
        <taxon>Pseudomonadati</taxon>
        <taxon>Pseudomonadota</taxon>
        <taxon>Gammaproteobacteria</taxon>
        <taxon>Chromatiales</taxon>
        <taxon>Ectothiorhodospiraceae</taxon>
        <taxon>Nitrococcus</taxon>
    </lineage>
</organism>
<dbReference type="PANTHER" id="PTHR46018:SF7">
    <property type="entry name" value="RIBONUCLEASE Z"/>
    <property type="match status" value="1"/>
</dbReference>
<dbReference type="STRING" id="314278.NB231_04520"/>
<evidence type="ECO:0000259" key="1">
    <source>
        <dbReference type="SMART" id="SM00382"/>
    </source>
</evidence>
<evidence type="ECO:0000313" key="2">
    <source>
        <dbReference type="EMBL" id="EAR22143.1"/>
    </source>
</evidence>
<dbReference type="InterPro" id="IPR027417">
    <property type="entry name" value="P-loop_NTPase"/>
</dbReference>
<dbReference type="Pfam" id="PF00753">
    <property type="entry name" value="Lactamase_B"/>
    <property type="match status" value="1"/>
</dbReference>
<dbReference type="InterPro" id="IPR036866">
    <property type="entry name" value="RibonucZ/Hydroxyglut_hydro"/>
</dbReference>
<keyword evidence="3" id="KW-1185">Reference proteome</keyword>
<dbReference type="SUPFAM" id="SSF52540">
    <property type="entry name" value="P-loop containing nucleoside triphosphate hydrolases"/>
    <property type="match status" value="1"/>
</dbReference>
<gene>
    <name evidence="2" type="ORF">NB231_04520</name>
</gene>
<name>A4BPY8_9GAMM</name>
<dbReference type="Proteomes" id="UP000003374">
    <property type="component" value="Unassembled WGS sequence"/>
</dbReference>
<dbReference type="PANTHER" id="PTHR46018">
    <property type="entry name" value="ZINC PHOSPHODIESTERASE ELAC PROTEIN 1"/>
    <property type="match status" value="1"/>
</dbReference>
<accession>A4BPY8</accession>